<gene>
    <name evidence="6" type="ORF">SAMN02982922_4572</name>
</gene>
<evidence type="ECO:0000259" key="5">
    <source>
        <dbReference type="PROSITE" id="PS50043"/>
    </source>
</evidence>
<sequence length="253" mass="27661">MTIAIRDGAIRHPQGANPEQPRNWSMPSLDHLSGPLTRGSLSRSLRELCAAVGAEQFCLADMSRSHAEEPPRVLSSNWSYDAVEIIGTASIELLHQSPFAASPGETPHAFETAFPERTPRVVDETVALRLIEFGHAELFLLRLRAGLRRGICLFSASVQGRIRREALPKAHLLANYLMSRYCEAVGDAASDPLSERERECLFWVSEGKTTDEIALILGVSGNTVNKYIVSSIQKLSAGNRTMAVAVAIRNGVI</sequence>
<evidence type="ECO:0000256" key="2">
    <source>
        <dbReference type="ARBA" id="ARBA00023125"/>
    </source>
</evidence>
<keyword evidence="7" id="KW-1185">Reference proteome</keyword>
<dbReference type="Pfam" id="PF00196">
    <property type="entry name" value="GerE"/>
    <property type="match status" value="1"/>
</dbReference>
<dbReference type="OrthoDB" id="3679796at2"/>
<dbReference type="PRINTS" id="PR00038">
    <property type="entry name" value="HTHLUXR"/>
</dbReference>
<dbReference type="Proteomes" id="UP000193083">
    <property type="component" value="Unassembled WGS sequence"/>
</dbReference>
<evidence type="ECO:0000313" key="6">
    <source>
        <dbReference type="EMBL" id="SMH51930.1"/>
    </source>
</evidence>
<dbReference type="InterPro" id="IPR036388">
    <property type="entry name" value="WH-like_DNA-bd_sf"/>
</dbReference>
<dbReference type="GO" id="GO:0006355">
    <property type="term" value="P:regulation of DNA-templated transcription"/>
    <property type="evidence" value="ECO:0007669"/>
    <property type="project" value="InterPro"/>
</dbReference>
<keyword evidence="2 6" id="KW-0238">DNA-binding</keyword>
<dbReference type="AlphaFoldDB" id="A0A1X7PKA7"/>
<proteinExistence type="predicted"/>
<keyword evidence="3" id="KW-0804">Transcription</keyword>
<dbReference type="GO" id="GO:0003677">
    <property type="term" value="F:DNA binding"/>
    <property type="evidence" value="ECO:0007669"/>
    <property type="project" value="UniProtKB-KW"/>
</dbReference>
<dbReference type="PANTHER" id="PTHR44688">
    <property type="entry name" value="DNA-BINDING TRANSCRIPTIONAL ACTIVATOR DEVR_DOSR"/>
    <property type="match status" value="1"/>
</dbReference>
<feature type="region of interest" description="Disordered" evidence="4">
    <location>
        <begin position="1"/>
        <end position="31"/>
    </location>
</feature>
<organism evidence="6 7">
    <name type="scientific">Mesorhizobium australicum</name>
    <dbReference type="NCBI Taxonomy" id="536018"/>
    <lineage>
        <taxon>Bacteria</taxon>
        <taxon>Pseudomonadati</taxon>
        <taxon>Pseudomonadota</taxon>
        <taxon>Alphaproteobacteria</taxon>
        <taxon>Hyphomicrobiales</taxon>
        <taxon>Phyllobacteriaceae</taxon>
        <taxon>Mesorhizobium</taxon>
    </lineage>
</organism>
<dbReference type="Gene3D" id="1.10.10.10">
    <property type="entry name" value="Winged helix-like DNA-binding domain superfamily/Winged helix DNA-binding domain"/>
    <property type="match status" value="1"/>
</dbReference>
<name>A0A1X7PKA7_9HYPH</name>
<accession>A0A1X7PKA7</accession>
<evidence type="ECO:0000256" key="4">
    <source>
        <dbReference type="SAM" id="MobiDB-lite"/>
    </source>
</evidence>
<dbReference type="SUPFAM" id="SSF46894">
    <property type="entry name" value="C-terminal effector domain of the bipartite response regulators"/>
    <property type="match status" value="1"/>
</dbReference>
<dbReference type="SMART" id="SM00421">
    <property type="entry name" value="HTH_LUXR"/>
    <property type="match status" value="1"/>
</dbReference>
<dbReference type="InterPro" id="IPR000792">
    <property type="entry name" value="Tscrpt_reg_LuxR_C"/>
</dbReference>
<dbReference type="PANTHER" id="PTHR44688:SF16">
    <property type="entry name" value="DNA-BINDING TRANSCRIPTIONAL ACTIVATOR DEVR_DOSR"/>
    <property type="match status" value="1"/>
</dbReference>
<reference evidence="6 7" key="1">
    <citation type="submission" date="2017-04" db="EMBL/GenBank/DDBJ databases">
        <authorList>
            <person name="Afonso C.L."/>
            <person name="Miller P.J."/>
            <person name="Scott M.A."/>
            <person name="Spackman E."/>
            <person name="Goraichik I."/>
            <person name="Dimitrov K.M."/>
            <person name="Suarez D.L."/>
            <person name="Swayne D.E."/>
        </authorList>
    </citation>
    <scope>NUCLEOTIDE SEQUENCE [LARGE SCALE GENOMIC DNA]</scope>
    <source>
        <strain evidence="6 7">B5P</strain>
    </source>
</reference>
<keyword evidence="1" id="KW-0805">Transcription regulation</keyword>
<evidence type="ECO:0000313" key="7">
    <source>
        <dbReference type="Proteomes" id="UP000193083"/>
    </source>
</evidence>
<dbReference type="InterPro" id="IPR016032">
    <property type="entry name" value="Sig_transdc_resp-reg_C-effctor"/>
</dbReference>
<evidence type="ECO:0000256" key="1">
    <source>
        <dbReference type="ARBA" id="ARBA00023015"/>
    </source>
</evidence>
<dbReference type="CDD" id="cd06170">
    <property type="entry name" value="LuxR_C_like"/>
    <property type="match status" value="1"/>
</dbReference>
<dbReference type="PROSITE" id="PS00622">
    <property type="entry name" value="HTH_LUXR_1"/>
    <property type="match status" value="1"/>
</dbReference>
<protein>
    <submittedName>
        <fullName evidence="6">DNA-binding transcriptional regulator, CsgD family</fullName>
    </submittedName>
</protein>
<dbReference type="RefSeq" id="WP_139832366.1">
    <property type="nucleotide sequence ID" value="NZ_FXBL01000004.1"/>
</dbReference>
<dbReference type="PROSITE" id="PS50043">
    <property type="entry name" value="HTH_LUXR_2"/>
    <property type="match status" value="1"/>
</dbReference>
<evidence type="ECO:0000256" key="3">
    <source>
        <dbReference type="ARBA" id="ARBA00023163"/>
    </source>
</evidence>
<feature type="domain" description="HTH luxR-type" evidence="5">
    <location>
        <begin position="186"/>
        <end position="251"/>
    </location>
</feature>
<dbReference type="EMBL" id="FXBL01000004">
    <property type="protein sequence ID" value="SMH51930.1"/>
    <property type="molecule type" value="Genomic_DNA"/>
</dbReference>